<feature type="transmembrane region" description="Helical" evidence="8">
    <location>
        <begin position="38"/>
        <end position="56"/>
    </location>
</feature>
<evidence type="ECO:0000313" key="10">
    <source>
        <dbReference type="EMBL" id="SES48421.1"/>
    </source>
</evidence>
<feature type="transmembrane region" description="Helical" evidence="8">
    <location>
        <begin position="332"/>
        <end position="352"/>
    </location>
</feature>
<dbReference type="PANTHER" id="PTHR32507:SF8">
    <property type="entry name" value="CNH1P"/>
    <property type="match status" value="1"/>
</dbReference>
<keyword evidence="7 8" id="KW-0472">Membrane</keyword>
<feature type="transmembrane region" description="Helical" evidence="8">
    <location>
        <begin position="242"/>
        <end position="261"/>
    </location>
</feature>
<evidence type="ECO:0000256" key="8">
    <source>
        <dbReference type="SAM" id="Phobius"/>
    </source>
</evidence>
<evidence type="ECO:0000256" key="3">
    <source>
        <dbReference type="ARBA" id="ARBA00022449"/>
    </source>
</evidence>
<keyword evidence="5 8" id="KW-1133">Transmembrane helix</keyword>
<feature type="transmembrane region" description="Helical" evidence="8">
    <location>
        <begin position="213"/>
        <end position="230"/>
    </location>
</feature>
<evidence type="ECO:0000313" key="11">
    <source>
        <dbReference type="Proteomes" id="UP000199019"/>
    </source>
</evidence>
<feature type="transmembrane region" description="Helical" evidence="8">
    <location>
        <begin position="281"/>
        <end position="312"/>
    </location>
</feature>
<keyword evidence="3" id="KW-0050">Antiport</keyword>
<name>A0A1H9XQL4_9MICO</name>
<keyword evidence="11" id="KW-1185">Reference proteome</keyword>
<dbReference type="EMBL" id="FOHB01000010">
    <property type="protein sequence ID" value="SES48421.1"/>
    <property type="molecule type" value="Genomic_DNA"/>
</dbReference>
<evidence type="ECO:0000256" key="4">
    <source>
        <dbReference type="ARBA" id="ARBA00022692"/>
    </source>
</evidence>
<evidence type="ECO:0000256" key="7">
    <source>
        <dbReference type="ARBA" id="ARBA00023136"/>
    </source>
</evidence>
<evidence type="ECO:0000256" key="1">
    <source>
        <dbReference type="ARBA" id="ARBA00004651"/>
    </source>
</evidence>
<reference evidence="11" key="1">
    <citation type="submission" date="2016-10" db="EMBL/GenBank/DDBJ databases">
        <authorList>
            <person name="Varghese N."/>
            <person name="Submissions S."/>
        </authorList>
    </citation>
    <scope>NUCLEOTIDE SEQUENCE [LARGE SCALE GENOMIC DNA]</scope>
    <source>
        <strain evidence="11">CGMCC 1.6963</strain>
    </source>
</reference>
<gene>
    <name evidence="10" type="ORF">SAMN05216199_0116</name>
</gene>
<feature type="transmembrane region" description="Helical" evidence="8">
    <location>
        <begin position="134"/>
        <end position="154"/>
    </location>
</feature>
<evidence type="ECO:0000256" key="6">
    <source>
        <dbReference type="ARBA" id="ARBA00023065"/>
    </source>
</evidence>
<proteinExistence type="predicted"/>
<feature type="domain" description="Cation/H+ exchanger transmembrane" evidence="9">
    <location>
        <begin position="47"/>
        <end position="456"/>
    </location>
</feature>
<dbReference type="PANTHER" id="PTHR32507">
    <property type="entry name" value="NA(+)/H(+) ANTIPORTER 1"/>
    <property type="match status" value="1"/>
</dbReference>
<protein>
    <submittedName>
        <fullName evidence="10">Sodium/proton antiporter, CPA1 family</fullName>
    </submittedName>
</protein>
<accession>A0A1H9XQL4</accession>
<evidence type="ECO:0000259" key="9">
    <source>
        <dbReference type="Pfam" id="PF00999"/>
    </source>
</evidence>
<dbReference type="InterPro" id="IPR006153">
    <property type="entry name" value="Cation/H_exchanger_TM"/>
</dbReference>
<evidence type="ECO:0000256" key="2">
    <source>
        <dbReference type="ARBA" id="ARBA00022448"/>
    </source>
</evidence>
<feature type="transmembrane region" description="Helical" evidence="8">
    <location>
        <begin position="93"/>
        <end position="113"/>
    </location>
</feature>
<feature type="transmembrane region" description="Helical" evidence="8">
    <location>
        <begin position="431"/>
        <end position="452"/>
    </location>
</feature>
<organism evidence="10 11">
    <name type="scientific">Pedococcus cremeus</name>
    <dbReference type="NCBI Taxonomy" id="587636"/>
    <lineage>
        <taxon>Bacteria</taxon>
        <taxon>Bacillati</taxon>
        <taxon>Actinomycetota</taxon>
        <taxon>Actinomycetes</taxon>
        <taxon>Micrococcales</taxon>
        <taxon>Intrasporangiaceae</taxon>
        <taxon>Pedococcus</taxon>
    </lineage>
</organism>
<dbReference type="Proteomes" id="UP000199019">
    <property type="component" value="Unassembled WGS sequence"/>
</dbReference>
<keyword evidence="4 8" id="KW-0812">Transmembrane</keyword>
<dbReference type="STRING" id="587636.SAMN05216199_0116"/>
<feature type="transmembrane region" description="Helical" evidence="8">
    <location>
        <begin position="63"/>
        <end position="81"/>
    </location>
</feature>
<dbReference type="Pfam" id="PF00999">
    <property type="entry name" value="Na_H_Exchanger"/>
    <property type="match status" value="1"/>
</dbReference>
<evidence type="ECO:0000256" key="5">
    <source>
        <dbReference type="ARBA" id="ARBA00022989"/>
    </source>
</evidence>
<keyword evidence="6" id="KW-0406">Ion transport</keyword>
<dbReference type="GO" id="GO:0005886">
    <property type="term" value="C:plasma membrane"/>
    <property type="evidence" value="ECO:0007669"/>
    <property type="project" value="UniProtKB-SubCell"/>
</dbReference>
<comment type="subcellular location">
    <subcellularLocation>
        <location evidence="1">Cell membrane</location>
        <topology evidence="1">Multi-pass membrane protein</topology>
    </subcellularLocation>
</comment>
<sequence>MPVILLAIPLVILFVTVSGGRATAVERWDSGHMPADLVYLVGGVSLLLAVVLPSALRKVALSAPLVLVGVGAVIGLLPISGSEPFDPTQHLGLIEHVTEVTVLIALMGVGLALDRPLSFRDRAAWGRWSSTWKLLGIAMPLTIAGVALLGWWGLGIAPAAALLLGAALAPTDPVLASDVQVEGPTVDEAAEKVDEEDEVRFALTSEAGLNDGLAFPFVYAALFLATKGAVSGWGLEWLTWELVGKVVVGVLVGVAIGWVLGNVAFRSRARSLRVAETGEPLMALAAVLLAYGASEVVGGYGFLAVFSCAMTIRSAERSHEYHALMHQVVERLERLLTLLVLLFLGFGLTHGLLSNLDWRGTLVGVALVFVIRPLAGWLALSVGRRVGGDRRYHALERRERWATAFFGVRGVGTVYYLAYAFGHATFPEQRWLWSTAVFTIVLSVVVHGIAVTPVMRSLERCRATLRRA</sequence>
<dbReference type="GO" id="GO:0015297">
    <property type="term" value="F:antiporter activity"/>
    <property type="evidence" value="ECO:0007669"/>
    <property type="project" value="UniProtKB-KW"/>
</dbReference>
<feature type="transmembrane region" description="Helical" evidence="8">
    <location>
        <begin position="401"/>
        <end position="419"/>
    </location>
</feature>
<dbReference type="GO" id="GO:1902600">
    <property type="term" value="P:proton transmembrane transport"/>
    <property type="evidence" value="ECO:0007669"/>
    <property type="project" value="InterPro"/>
</dbReference>
<feature type="transmembrane region" description="Helical" evidence="8">
    <location>
        <begin position="358"/>
        <end position="380"/>
    </location>
</feature>
<dbReference type="AlphaFoldDB" id="A0A1H9XQL4"/>
<keyword evidence="2" id="KW-0813">Transport</keyword>